<accession>A0ABX8UQX4</accession>
<sequence>MKSREACLHRLVDKWLAPATVLHVRVVRSGRMPAQRARFVYIETATPAGPRGMFFFRHQDGCWRVFPPHDVRPSLGIDALAA</sequence>
<evidence type="ECO:0000313" key="2">
    <source>
        <dbReference type="Proteomes" id="UP000826462"/>
    </source>
</evidence>
<reference evidence="1 2" key="1">
    <citation type="submission" date="2021-07" db="EMBL/GenBank/DDBJ databases">
        <title>Paraburkholderia edwinii protects Aspergillus sp. from phenazines by acting as a toxin sponge.</title>
        <authorList>
            <person name="Dahlstrom K.M."/>
            <person name="Newman D.K."/>
        </authorList>
    </citation>
    <scope>NUCLEOTIDE SEQUENCE [LARGE SCALE GENOMIC DNA]</scope>
    <source>
        <strain evidence="1 2">Pe01</strain>
    </source>
</reference>
<gene>
    <name evidence="1" type="ORF">KZJ38_29425</name>
</gene>
<organism evidence="1 2">
    <name type="scientific">Paraburkholderia edwinii</name>
    <dbReference type="NCBI Taxonomy" id="2861782"/>
    <lineage>
        <taxon>Bacteria</taxon>
        <taxon>Pseudomonadati</taxon>
        <taxon>Pseudomonadota</taxon>
        <taxon>Betaproteobacteria</taxon>
        <taxon>Burkholderiales</taxon>
        <taxon>Burkholderiaceae</taxon>
        <taxon>Paraburkholderia</taxon>
    </lineage>
</organism>
<keyword evidence="2" id="KW-1185">Reference proteome</keyword>
<dbReference type="RefSeq" id="WP_219800604.1">
    <property type="nucleotide sequence ID" value="NZ_CP080096.1"/>
</dbReference>
<protein>
    <submittedName>
        <fullName evidence="1">Uncharacterized protein</fullName>
    </submittedName>
</protein>
<name>A0ABX8UQX4_9BURK</name>
<evidence type="ECO:0000313" key="1">
    <source>
        <dbReference type="EMBL" id="QYD71171.1"/>
    </source>
</evidence>
<proteinExistence type="predicted"/>
<dbReference type="Proteomes" id="UP000826462">
    <property type="component" value="Chromosome 2"/>
</dbReference>
<dbReference type="EMBL" id="CP080096">
    <property type="protein sequence ID" value="QYD71171.1"/>
    <property type="molecule type" value="Genomic_DNA"/>
</dbReference>